<proteinExistence type="predicted"/>
<reference evidence="2" key="1">
    <citation type="submission" date="2024-01" db="EMBL/GenBank/DDBJ databases">
        <title>Sequencing the genomes of a sandfly, Sergentomyia squamirostris, and its two endosymbionts.</title>
        <authorList>
            <person name="Itokawa K."/>
            <person name="Sanjoba C."/>
        </authorList>
    </citation>
    <scope>NUCLEOTIDE SEQUENCE</scope>
    <source>
        <strain evidence="2">WSSQ</strain>
    </source>
</reference>
<evidence type="ECO:0000256" key="1">
    <source>
        <dbReference type="SAM" id="Coils"/>
    </source>
</evidence>
<organism evidence="2">
    <name type="scientific">Wolbachia endosymbiont of Sergentomyia squamirostris</name>
    <dbReference type="NCBI Taxonomy" id="3113640"/>
    <lineage>
        <taxon>Bacteria</taxon>
        <taxon>Pseudomonadati</taxon>
        <taxon>Pseudomonadota</taxon>
        <taxon>Alphaproteobacteria</taxon>
        <taxon>Rickettsiales</taxon>
        <taxon>Anaplasmataceae</taxon>
        <taxon>Wolbachieae</taxon>
        <taxon>Wolbachia</taxon>
    </lineage>
</organism>
<name>A0AAT9GCQ2_9RICK</name>
<feature type="coiled-coil region" evidence="1">
    <location>
        <begin position="240"/>
        <end position="307"/>
    </location>
</feature>
<gene>
    <name evidence="2" type="ORF">DMENIID0003_06910</name>
</gene>
<sequence length="312" mass="37160">MKFLSYSFEQLKQFFKILSSEEKVAHYRRILKEAKILLEKESSDIDQLKKLSKAAVAIEETTEKELLKEFNGDHPLREVNIVVYPKEDGSEVNYLFSLSYSSELYNVREDREKALYNAIKSNDVEIIKHLLIILLPEDPKKIDQKHLTELEESLSKSYEALKLNLSRDMKNYLEKKIRFVSFLCDFKCQENLIESFTAQANVDYQIDKFLLSLIAKNIKEEKMLNEINGMIEFLEKHERFDELEYKIRRLKSELKNGKSKCQEEVIKVIIKEREREKKKIEEEYVKVKNLSEEREKLLRQLKRLSVGFNEVW</sequence>
<dbReference type="EMBL" id="AP029172">
    <property type="protein sequence ID" value="BFD47617.1"/>
    <property type="molecule type" value="Genomic_DNA"/>
</dbReference>
<accession>A0AAT9GCQ2</accession>
<protein>
    <submittedName>
        <fullName evidence="2">Uncharacterized protein</fullName>
    </submittedName>
</protein>
<dbReference type="AlphaFoldDB" id="A0AAT9GCQ2"/>
<evidence type="ECO:0000313" key="2">
    <source>
        <dbReference type="EMBL" id="BFD47617.1"/>
    </source>
</evidence>
<keyword evidence="1" id="KW-0175">Coiled coil</keyword>